<dbReference type="InterPro" id="IPR043143">
    <property type="entry name" value="Mal/L-sulf/L-lact_DH-like_NADP"/>
</dbReference>
<dbReference type="STRING" id="142842.SAMN02745118_00318"/>
<proteinExistence type="inferred from homology"/>
<keyword evidence="4" id="KW-1185">Reference proteome</keyword>
<dbReference type="EMBL" id="FUWM01000004">
    <property type="protein sequence ID" value="SJZ32382.1"/>
    <property type="molecule type" value="Genomic_DNA"/>
</dbReference>
<evidence type="ECO:0000313" key="3">
    <source>
        <dbReference type="EMBL" id="SJZ32382.1"/>
    </source>
</evidence>
<dbReference type="Gene3D" id="1.10.1530.10">
    <property type="match status" value="1"/>
</dbReference>
<dbReference type="OrthoDB" id="9769447at2"/>
<gene>
    <name evidence="3" type="ORF">SAMN02745118_00318</name>
</gene>
<evidence type="ECO:0000256" key="2">
    <source>
        <dbReference type="ARBA" id="ARBA00023002"/>
    </source>
</evidence>
<comment type="similarity">
    <text evidence="1">Belongs to the LDH2/MDH2 oxidoreductase family.</text>
</comment>
<dbReference type="PANTHER" id="PTHR11091:SF0">
    <property type="entry name" value="MALATE DEHYDROGENASE"/>
    <property type="match status" value="1"/>
</dbReference>
<dbReference type="AlphaFoldDB" id="A0A1T4JQ67"/>
<name>A0A1T4JQ67_9FIRM</name>
<dbReference type="InterPro" id="IPR043144">
    <property type="entry name" value="Mal/L-sulf/L-lact_DH-like_ah"/>
</dbReference>
<sequence>MNETSEESVVKLDVRGLREFAESILQEVGLTEENAKTFADSLMYASLRGIDTHGISRLPIYVKRLEKGIMNSSPRPKFVRQSFGTGILSGDNGPGQINGTIGMKKAIEIAGPNGAGFVAIKDSNHFGAAAYYAKQALAHDMIGLAFTNSQPNMVPYGGGEPFFGTNPISAAIPTKQELPIIIDLATSKVARGNIILAAKEGEDIPEDWAVNSEGESTTNPKEALEGAVLPMSGAKGYSLAILVEVLSGILAGGGFSSQIKSLYNNFEEPQKVGHFVGVINPADFISIDIFKSQVDQMIREIKKIQPGIRFKEVFLPGELEEYKKKDRLQEGIPLTKGVVEDLKELQNQHGIELHI</sequence>
<dbReference type="Pfam" id="PF02615">
    <property type="entry name" value="Ldh_2"/>
    <property type="match status" value="1"/>
</dbReference>
<evidence type="ECO:0000313" key="4">
    <source>
        <dbReference type="Proteomes" id="UP000190625"/>
    </source>
</evidence>
<dbReference type="PANTHER" id="PTHR11091">
    <property type="entry name" value="OXIDOREDUCTASE-RELATED"/>
    <property type="match status" value="1"/>
</dbReference>
<dbReference type="Proteomes" id="UP000190625">
    <property type="component" value="Unassembled WGS sequence"/>
</dbReference>
<dbReference type="RefSeq" id="WP_078808845.1">
    <property type="nucleotide sequence ID" value="NZ_FUWM01000004.1"/>
</dbReference>
<dbReference type="Gene3D" id="3.30.1370.60">
    <property type="entry name" value="Hypothetical oxidoreductase yiak, domain 2"/>
    <property type="match status" value="1"/>
</dbReference>
<dbReference type="SUPFAM" id="SSF89733">
    <property type="entry name" value="L-sulfolactate dehydrogenase-like"/>
    <property type="match status" value="1"/>
</dbReference>
<dbReference type="GO" id="GO:0016491">
    <property type="term" value="F:oxidoreductase activity"/>
    <property type="evidence" value="ECO:0007669"/>
    <property type="project" value="UniProtKB-KW"/>
</dbReference>
<protein>
    <submittedName>
        <fullName evidence="3">Malate/lactate/ureidoglycolate dehydrogenase, LDH2 family</fullName>
    </submittedName>
</protein>
<dbReference type="InterPro" id="IPR003767">
    <property type="entry name" value="Malate/L-lactate_DH-like"/>
</dbReference>
<reference evidence="4" key="1">
    <citation type="submission" date="2017-02" db="EMBL/GenBank/DDBJ databases">
        <authorList>
            <person name="Varghese N."/>
            <person name="Submissions S."/>
        </authorList>
    </citation>
    <scope>NUCLEOTIDE SEQUENCE [LARGE SCALE GENOMIC DNA]</scope>
    <source>
        <strain evidence="4">ATCC BAA-73</strain>
    </source>
</reference>
<keyword evidence="2" id="KW-0560">Oxidoreductase</keyword>
<accession>A0A1T4JQ67</accession>
<organism evidence="3 4">
    <name type="scientific">Selenihalanaerobacter shriftii</name>
    <dbReference type="NCBI Taxonomy" id="142842"/>
    <lineage>
        <taxon>Bacteria</taxon>
        <taxon>Bacillati</taxon>
        <taxon>Bacillota</taxon>
        <taxon>Clostridia</taxon>
        <taxon>Halanaerobiales</taxon>
        <taxon>Halobacteroidaceae</taxon>
        <taxon>Selenihalanaerobacter</taxon>
    </lineage>
</organism>
<evidence type="ECO:0000256" key="1">
    <source>
        <dbReference type="ARBA" id="ARBA00006056"/>
    </source>
</evidence>
<dbReference type="InterPro" id="IPR036111">
    <property type="entry name" value="Mal/L-sulfo/L-lacto_DH-like_sf"/>
</dbReference>